<comment type="cofactor">
    <cofactor evidence="2">
        <name>Mn(2+)</name>
        <dbReference type="ChEBI" id="CHEBI:29035"/>
    </cofactor>
</comment>
<keyword evidence="7 14" id="KW-0479">Metal-binding</keyword>
<comment type="function">
    <text evidence="11">In addition to 3'- to 5'-exonuclease and 3'-phosphatase activities, ExoA was shown to make single-strand breaks at apurinic sites in DNA.</text>
</comment>
<dbReference type="GO" id="GO:0046872">
    <property type="term" value="F:metal ion binding"/>
    <property type="evidence" value="ECO:0007669"/>
    <property type="project" value="UniProtKB-KW"/>
</dbReference>
<dbReference type="KEGG" id="ssa:SSA_1706"/>
<sequence length="322" mass="36775">MASPYFFSLYYRKIFIFFQAFLQSLYYKSFLNFVIINSVNFTRKGIFMKLISWNIDSLNAALTSDSARAQLSQAVLQTLQAENADIIAIQETKLSATGPTKKHLEILTNLFPEYENTWRSSQEPARKGYAGTMFLYKKELTPTVTFPEIGAPSTMDVEGRIITLEFDGFFVTQVYTPNAGDGLKRLDDRQVWDAKYAEYLATLDEQKPVLATGDYNVAHKEIDLANPASNRRSPGFTDEERAGFTNLLAKGFTDTFRHLHGDIPNQYTWWAQRSKTSKINNTGWRIDYWLTSNRVADKVTKSDMIDSGARQDHTPIVMEIEL</sequence>
<evidence type="ECO:0000313" key="18">
    <source>
        <dbReference type="Proteomes" id="UP000002148"/>
    </source>
</evidence>
<evidence type="ECO:0000256" key="12">
    <source>
        <dbReference type="ARBA" id="ARBA00073459"/>
    </source>
</evidence>
<feature type="active site" description="Proton acceptor" evidence="13">
    <location>
        <position position="313"/>
    </location>
</feature>
<dbReference type="InterPro" id="IPR020847">
    <property type="entry name" value="AP_endonuclease_F1_BS"/>
</dbReference>
<evidence type="ECO:0000256" key="7">
    <source>
        <dbReference type="ARBA" id="ARBA00022723"/>
    </source>
</evidence>
<keyword evidence="9" id="KW-0269">Exonuclease</keyword>
<dbReference type="GO" id="GO:0003677">
    <property type="term" value="F:DNA binding"/>
    <property type="evidence" value="ECO:0007669"/>
    <property type="project" value="InterPro"/>
</dbReference>
<feature type="active site" evidence="13">
    <location>
        <position position="175"/>
    </location>
</feature>
<feature type="binding site" evidence="14">
    <location>
        <position position="54"/>
    </location>
    <ligand>
        <name>Mg(2+)</name>
        <dbReference type="ChEBI" id="CHEBI:18420"/>
        <label>1</label>
    </ligand>
</feature>
<keyword evidence="18" id="KW-1185">Reference proteome</keyword>
<dbReference type="CDD" id="cd09087">
    <property type="entry name" value="Ape1-like_AP-endo"/>
    <property type="match status" value="1"/>
</dbReference>
<feature type="active site" description="Proton donor/acceptor" evidence="13">
    <location>
        <position position="214"/>
    </location>
</feature>
<evidence type="ECO:0000256" key="11">
    <source>
        <dbReference type="ARBA" id="ARBA00057465"/>
    </source>
</evidence>
<evidence type="ECO:0000256" key="14">
    <source>
        <dbReference type="PIRSR" id="PIRSR604808-2"/>
    </source>
</evidence>
<feature type="site" description="Important for catalytic activity" evidence="15">
    <location>
        <position position="287"/>
    </location>
</feature>
<reference evidence="17 18" key="1">
    <citation type="journal article" date="2007" name="J. Bacteriol.">
        <title>Genome of the opportunistic pathogen Streptococcus sanguinis.</title>
        <authorList>
            <person name="Xu P."/>
            <person name="Alves J.M."/>
            <person name="Kitten T."/>
            <person name="Brown A."/>
            <person name="Chen Z."/>
            <person name="Ozaki L.S."/>
            <person name="Manque P."/>
            <person name="Ge X."/>
            <person name="Serrano M.G."/>
            <person name="Puiu D."/>
            <person name="Hendricks S."/>
            <person name="Wang Y."/>
            <person name="Chaplin M.D."/>
            <person name="Akan D."/>
            <person name="Paik S."/>
            <person name="Peterson D.L."/>
            <person name="Macrina F.L."/>
            <person name="Buck G.A."/>
        </authorList>
    </citation>
    <scope>NUCLEOTIDE SEQUENCE [LARGE SCALE GENOMIC DNA]</scope>
    <source>
        <strain evidence="17 18">SK36</strain>
    </source>
</reference>
<organism evidence="17 18">
    <name type="scientific">Streptococcus sanguinis (strain SK36)</name>
    <dbReference type="NCBI Taxonomy" id="388919"/>
    <lineage>
        <taxon>Bacteria</taxon>
        <taxon>Bacillati</taxon>
        <taxon>Bacillota</taxon>
        <taxon>Bacilli</taxon>
        <taxon>Lactobacillales</taxon>
        <taxon>Streptococcaceae</taxon>
        <taxon>Streptococcus</taxon>
    </lineage>
</organism>
<dbReference type="PROSITE" id="PS00726">
    <property type="entry name" value="AP_NUCLEASE_F1_1"/>
    <property type="match status" value="1"/>
</dbReference>
<accession>A3CPI4</accession>
<feature type="binding site" evidence="14">
    <location>
        <position position="313"/>
    </location>
    <ligand>
        <name>Mg(2+)</name>
        <dbReference type="ChEBI" id="CHEBI:18420"/>
        <label>1</label>
    </ligand>
</feature>
<keyword evidence="14" id="KW-0464">Manganese</keyword>
<dbReference type="EMBL" id="CP000387">
    <property type="protein sequence ID" value="ABN45089.1"/>
    <property type="molecule type" value="Genomic_DNA"/>
</dbReference>
<keyword evidence="10 14" id="KW-0460">Magnesium</keyword>
<evidence type="ECO:0000256" key="13">
    <source>
        <dbReference type="PIRSR" id="PIRSR604808-1"/>
    </source>
</evidence>
<dbReference type="PANTHER" id="PTHR22748">
    <property type="entry name" value="AP ENDONUCLEASE"/>
    <property type="match status" value="1"/>
</dbReference>
<feature type="binding site" evidence="14">
    <location>
        <position position="312"/>
    </location>
    <ligand>
        <name>Mg(2+)</name>
        <dbReference type="ChEBI" id="CHEBI:18420"/>
        <label>1</label>
    </ligand>
</feature>
<feature type="binding site" evidence="14">
    <location>
        <position position="91"/>
    </location>
    <ligand>
        <name>Mg(2+)</name>
        <dbReference type="ChEBI" id="CHEBI:18420"/>
        <label>1</label>
    </ligand>
</feature>
<dbReference type="GO" id="GO:0008081">
    <property type="term" value="F:phosphoric diester hydrolase activity"/>
    <property type="evidence" value="ECO:0007669"/>
    <property type="project" value="TreeGrafter"/>
</dbReference>
<dbReference type="PATRIC" id="fig|388919.9.peg.1618"/>
<evidence type="ECO:0000256" key="15">
    <source>
        <dbReference type="PIRSR" id="PIRSR604808-3"/>
    </source>
</evidence>
<dbReference type="PROSITE" id="PS00728">
    <property type="entry name" value="AP_NUCLEASE_F1_3"/>
    <property type="match status" value="1"/>
</dbReference>
<dbReference type="SUPFAM" id="SSF56219">
    <property type="entry name" value="DNase I-like"/>
    <property type="match status" value="1"/>
</dbReference>
<keyword evidence="6" id="KW-0540">Nuclease</keyword>
<evidence type="ECO:0000256" key="8">
    <source>
        <dbReference type="ARBA" id="ARBA00022801"/>
    </source>
</evidence>
<dbReference type="NCBIfam" id="TIGR00633">
    <property type="entry name" value="xth"/>
    <property type="match status" value="1"/>
</dbReference>
<dbReference type="FunFam" id="3.60.10.10:FF:000054">
    <property type="entry name" value="Exodeoxyribonuclease III"/>
    <property type="match status" value="1"/>
</dbReference>
<evidence type="ECO:0000256" key="3">
    <source>
        <dbReference type="ARBA" id="ARBA00007092"/>
    </source>
</evidence>
<dbReference type="PROSITE" id="PS51435">
    <property type="entry name" value="AP_NUCLEASE_F1_4"/>
    <property type="match status" value="1"/>
</dbReference>
<keyword evidence="8 17" id="KW-0378">Hydrolase</keyword>
<evidence type="ECO:0000256" key="2">
    <source>
        <dbReference type="ARBA" id="ARBA00001936"/>
    </source>
</evidence>
<dbReference type="EC" id="3.1.11.2" evidence="4"/>
<dbReference type="eggNOG" id="COG0708">
    <property type="taxonomic scope" value="Bacteria"/>
</dbReference>
<dbReference type="Pfam" id="PF03372">
    <property type="entry name" value="Exo_endo_phos"/>
    <property type="match status" value="1"/>
</dbReference>
<comment type="similarity">
    <text evidence="3">Belongs to the DNA repair enzymes AP/ExoA family.</text>
</comment>
<evidence type="ECO:0000256" key="1">
    <source>
        <dbReference type="ARBA" id="ARBA00000493"/>
    </source>
</evidence>
<dbReference type="STRING" id="388919.SSA_1706"/>
<evidence type="ECO:0000256" key="10">
    <source>
        <dbReference type="ARBA" id="ARBA00022842"/>
    </source>
</evidence>
<dbReference type="HOGENOM" id="CLU_027539_1_3_9"/>
<feature type="binding site" evidence="14">
    <location>
        <position position="214"/>
    </location>
    <ligand>
        <name>Mg(2+)</name>
        <dbReference type="ChEBI" id="CHEBI:18420"/>
        <label>1</label>
    </ligand>
</feature>
<dbReference type="Proteomes" id="UP000002148">
    <property type="component" value="Chromosome"/>
</dbReference>
<comment type="cofactor">
    <cofactor evidence="14">
        <name>Mg(2+)</name>
        <dbReference type="ChEBI" id="CHEBI:18420"/>
    </cofactor>
    <cofactor evidence="14">
        <name>Mn(2+)</name>
        <dbReference type="ChEBI" id="CHEBI:29035"/>
    </cofactor>
    <text evidence="14">Probably binds two magnesium or manganese ions per subunit.</text>
</comment>
<name>A3CPI4_STRSV</name>
<comment type="catalytic activity">
    <reaction evidence="1">
        <text>Exonucleolytic cleavage in the 3'- to 5'-direction to yield nucleoside 5'-phosphates.</text>
        <dbReference type="EC" id="3.1.11.2"/>
    </reaction>
</comment>
<feature type="domain" description="Endonuclease/exonuclease/phosphatase" evidence="16">
    <location>
        <begin position="51"/>
        <end position="300"/>
    </location>
</feature>
<keyword evidence="5" id="KW-0963">Cytoplasm</keyword>
<feature type="site" description="Transition state stabilizer" evidence="15">
    <location>
        <position position="216"/>
    </location>
</feature>
<evidence type="ECO:0000259" key="16">
    <source>
        <dbReference type="Pfam" id="PF03372"/>
    </source>
</evidence>
<dbReference type="InterPro" id="IPR036691">
    <property type="entry name" value="Endo/exonu/phosph_ase_sf"/>
</dbReference>
<evidence type="ECO:0000256" key="9">
    <source>
        <dbReference type="ARBA" id="ARBA00022839"/>
    </source>
</evidence>
<dbReference type="InterPro" id="IPR020848">
    <property type="entry name" value="AP_endonuclease_F1_CS"/>
</dbReference>
<evidence type="ECO:0000256" key="6">
    <source>
        <dbReference type="ARBA" id="ARBA00022722"/>
    </source>
</evidence>
<feature type="binding site" evidence="14">
    <location>
        <position position="216"/>
    </location>
    <ligand>
        <name>Mg(2+)</name>
        <dbReference type="ChEBI" id="CHEBI:18420"/>
        <label>1</label>
    </ligand>
</feature>
<evidence type="ECO:0000313" key="17">
    <source>
        <dbReference type="EMBL" id="ABN45089.1"/>
    </source>
</evidence>
<dbReference type="PANTHER" id="PTHR22748:SF6">
    <property type="entry name" value="DNA-(APURINIC OR APYRIMIDINIC SITE) ENDONUCLEASE"/>
    <property type="match status" value="1"/>
</dbReference>
<feature type="site" description="Interaction with DNA substrate" evidence="15">
    <location>
        <position position="313"/>
    </location>
</feature>
<dbReference type="InterPro" id="IPR005135">
    <property type="entry name" value="Endo/exonuclease/phosphatase"/>
</dbReference>
<evidence type="ECO:0000256" key="5">
    <source>
        <dbReference type="ARBA" id="ARBA00022490"/>
    </source>
</evidence>
<dbReference type="OrthoDB" id="9803914at2"/>
<dbReference type="GO" id="GO:0008311">
    <property type="term" value="F:double-stranded DNA 3'-5' DNA exonuclease activity"/>
    <property type="evidence" value="ECO:0007669"/>
    <property type="project" value="UniProtKB-EC"/>
</dbReference>
<gene>
    <name evidence="17" type="primary">exoA</name>
    <name evidence="17" type="ordered locus">SSA_1706</name>
</gene>
<dbReference type="NCBIfam" id="TIGR00195">
    <property type="entry name" value="exoDNase_III"/>
    <property type="match status" value="1"/>
</dbReference>
<dbReference type="GO" id="GO:0003906">
    <property type="term" value="F:DNA-(apurinic or apyrimidinic site) endonuclease activity"/>
    <property type="evidence" value="ECO:0007669"/>
    <property type="project" value="TreeGrafter"/>
</dbReference>
<dbReference type="AlphaFoldDB" id="A3CPI4"/>
<dbReference type="PROSITE" id="PS00727">
    <property type="entry name" value="AP_NUCLEASE_F1_2"/>
    <property type="match status" value="1"/>
</dbReference>
<dbReference type="InterPro" id="IPR004808">
    <property type="entry name" value="AP_endonuc_1"/>
</dbReference>
<protein>
    <recommendedName>
        <fullName evidence="12">Exodeoxyribonuclease</fullName>
        <ecNumber evidence="4">3.1.11.2</ecNumber>
    </recommendedName>
</protein>
<dbReference type="Gene3D" id="3.60.10.10">
    <property type="entry name" value="Endonuclease/exonuclease/phosphatase"/>
    <property type="match status" value="1"/>
</dbReference>
<evidence type="ECO:0000256" key="4">
    <source>
        <dbReference type="ARBA" id="ARBA00012115"/>
    </source>
</evidence>
<dbReference type="GO" id="GO:0006284">
    <property type="term" value="P:base-excision repair"/>
    <property type="evidence" value="ECO:0007669"/>
    <property type="project" value="TreeGrafter"/>
</dbReference>
<proteinExistence type="inferred from homology"/>